<name>A0A0C2VLX7_9BACL</name>
<dbReference type="EMBL" id="JXRP01000009">
    <property type="protein sequence ID" value="KIL49922.1"/>
    <property type="molecule type" value="Genomic_DNA"/>
</dbReference>
<dbReference type="STRING" id="889306.KP78_13900"/>
<protein>
    <submittedName>
        <fullName evidence="1">Uncharacterized protein</fullName>
    </submittedName>
</protein>
<organism evidence="1 2">
    <name type="scientific">Jeotgalibacillus soli</name>
    <dbReference type="NCBI Taxonomy" id="889306"/>
    <lineage>
        <taxon>Bacteria</taxon>
        <taxon>Bacillati</taxon>
        <taxon>Bacillota</taxon>
        <taxon>Bacilli</taxon>
        <taxon>Bacillales</taxon>
        <taxon>Caryophanaceae</taxon>
        <taxon>Jeotgalibacillus</taxon>
    </lineage>
</organism>
<keyword evidence="2" id="KW-1185">Reference proteome</keyword>
<evidence type="ECO:0000313" key="2">
    <source>
        <dbReference type="Proteomes" id="UP000031938"/>
    </source>
</evidence>
<accession>A0A0C2VLX7</accession>
<dbReference type="Proteomes" id="UP000031938">
    <property type="component" value="Unassembled WGS sequence"/>
</dbReference>
<dbReference type="PATRIC" id="fig|889306.3.peg.1399"/>
<dbReference type="AlphaFoldDB" id="A0A0C2VLX7"/>
<sequence length="41" mass="4537">MIDTAGCLIVICNSFLQKREIISENKGGELNHSSLFIEGKK</sequence>
<gene>
    <name evidence="1" type="ORF">KP78_13900</name>
</gene>
<proteinExistence type="predicted"/>
<comment type="caution">
    <text evidence="1">The sequence shown here is derived from an EMBL/GenBank/DDBJ whole genome shotgun (WGS) entry which is preliminary data.</text>
</comment>
<reference evidence="1 2" key="1">
    <citation type="submission" date="2015-01" db="EMBL/GenBank/DDBJ databases">
        <title>Genome sequencing of Jeotgalibacillus soli.</title>
        <authorList>
            <person name="Goh K.M."/>
            <person name="Chan K.-G."/>
            <person name="Yaakop A.S."/>
            <person name="Ee R."/>
            <person name="Gan H.M."/>
            <person name="Chan C.S."/>
        </authorList>
    </citation>
    <scope>NUCLEOTIDE SEQUENCE [LARGE SCALE GENOMIC DNA]</scope>
    <source>
        <strain evidence="1 2">P9</strain>
    </source>
</reference>
<evidence type="ECO:0000313" key="1">
    <source>
        <dbReference type="EMBL" id="KIL49922.1"/>
    </source>
</evidence>